<dbReference type="SUPFAM" id="SSF53474">
    <property type="entry name" value="alpha/beta-Hydrolases"/>
    <property type="match status" value="1"/>
</dbReference>
<dbReference type="RefSeq" id="WP_082876399.1">
    <property type="nucleotide sequence ID" value="NZ_QQBC01000014.1"/>
</dbReference>
<name>A0A370HS60_9NOCA</name>
<dbReference type="AlphaFoldDB" id="A0A370HS60"/>
<dbReference type="InterPro" id="IPR050471">
    <property type="entry name" value="AB_hydrolase"/>
</dbReference>
<sequence length="315" mass="34476">MTRSWRTLGNGQLVRLRDDIEFRRYNGRRPGRGLEVTSADGTRLHVEVSGPRDGYPILLSHGMCACIDYWANQIEELSLEYRVIAYDQRGHGHSARPRRSGFTVRHLGDDLDAVLEATLRPGERALVAGHSLGGIAIQSWAHRHPEAVRRRADTIALLNTAAGDLLYGSDLLPIRLPRSVTFGLLGSTPMPTRMPGRTALLTSVVMSRSASPAARALLQEQVLTTSVATRRGFAGDLRKLRSGSLDPAGLVAPTLVIGSVDDRVIPIRQSYTLAERLPDLIGVIELPGGHNGPLEQRVEVNRQLRRLAKMGTATD</sequence>
<dbReference type="PANTHER" id="PTHR43433:SF1">
    <property type="entry name" value="BLL5160 PROTEIN"/>
    <property type="match status" value="1"/>
</dbReference>
<dbReference type="GO" id="GO:0003824">
    <property type="term" value="F:catalytic activity"/>
    <property type="evidence" value="ECO:0007669"/>
    <property type="project" value="UniProtKB-ARBA"/>
</dbReference>
<evidence type="ECO:0000313" key="3">
    <source>
        <dbReference type="Proteomes" id="UP000254869"/>
    </source>
</evidence>
<dbReference type="STRING" id="1210086.GCA_001613105_06467"/>
<dbReference type="PRINTS" id="PR00111">
    <property type="entry name" value="ABHYDROLASE"/>
</dbReference>
<keyword evidence="3" id="KW-1185">Reference proteome</keyword>
<evidence type="ECO:0000259" key="1">
    <source>
        <dbReference type="Pfam" id="PF00561"/>
    </source>
</evidence>
<dbReference type="InterPro" id="IPR000073">
    <property type="entry name" value="AB_hydrolase_1"/>
</dbReference>
<protein>
    <submittedName>
        <fullName evidence="2">Pimeloyl-ACP methyl ester carboxylesterase</fullName>
    </submittedName>
</protein>
<dbReference type="Gene3D" id="3.40.50.1820">
    <property type="entry name" value="alpha/beta hydrolase"/>
    <property type="match status" value="1"/>
</dbReference>
<reference evidence="2 3" key="1">
    <citation type="submission" date="2018-07" db="EMBL/GenBank/DDBJ databases">
        <title>Genomic Encyclopedia of Type Strains, Phase IV (KMG-IV): sequencing the most valuable type-strain genomes for metagenomic binning, comparative biology and taxonomic classification.</title>
        <authorList>
            <person name="Goeker M."/>
        </authorList>
    </citation>
    <scope>NUCLEOTIDE SEQUENCE [LARGE SCALE GENOMIC DNA]</scope>
    <source>
        <strain evidence="2 3">DSM 44290</strain>
    </source>
</reference>
<feature type="domain" description="AB hydrolase-1" evidence="1">
    <location>
        <begin position="55"/>
        <end position="150"/>
    </location>
</feature>
<proteinExistence type="predicted"/>
<organism evidence="2 3">
    <name type="scientific">Nocardia pseudobrasiliensis</name>
    <dbReference type="NCBI Taxonomy" id="45979"/>
    <lineage>
        <taxon>Bacteria</taxon>
        <taxon>Bacillati</taxon>
        <taxon>Actinomycetota</taxon>
        <taxon>Actinomycetes</taxon>
        <taxon>Mycobacteriales</taxon>
        <taxon>Nocardiaceae</taxon>
        <taxon>Nocardia</taxon>
    </lineage>
</organism>
<dbReference type="PANTHER" id="PTHR43433">
    <property type="entry name" value="HYDROLASE, ALPHA/BETA FOLD FAMILY PROTEIN"/>
    <property type="match status" value="1"/>
</dbReference>
<dbReference type="Proteomes" id="UP000254869">
    <property type="component" value="Unassembled WGS sequence"/>
</dbReference>
<comment type="caution">
    <text evidence="2">The sequence shown here is derived from an EMBL/GenBank/DDBJ whole genome shotgun (WGS) entry which is preliminary data.</text>
</comment>
<gene>
    <name evidence="2" type="ORF">DFR76_11473</name>
</gene>
<evidence type="ECO:0000313" key="2">
    <source>
        <dbReference type="EMBL" id="RDI61348.1"/>
    </source>
</evidence>
<dbReference type="EMBL" id="QQBC01000014">
    <property type="protein sequence ID" value="RDI61348.1"/>
    <property type="molecule type" value="Genomic_DNA"/>
</dbReference>
<dbReference type="Pfam" id="PF00561">
    <property type="entry name" value="Abhydrolase_1"/>
    <property type="match status" value="1"/>
</dbReference>
<accession>A0A370HS60</accession>
<dbReference type="InterPro" id="IPR029058">
    <property type="entry name" value="AB_hydrolase_fold"/>
</dbReference>